<gene>
    <name evidence="1" type="ORF">SEA_CHADWICK_55</name>
</gene>
<proteinExistence type="predicted"/>
<sequence>MSTTIREIGKIVSEVGVEVVKISSEYLELRAGDNVIASAEVDDWSGKHLVDIKSVSDYTNSFFVPDEGEAVDALEDIGNLYLALKKGDL</sequence>
<evidence type="ECO:0000313" key="2">
    <source>
        <dbReference type="Proteomes" id="UP000203217"/>
    </source>
</evidence>
<dbReference type="KEGG" id="vg:26634243"/>
<organism evidence="1 2">
    <name type="scientific">Mycobacterium phage Chadwick</name>
    <dbReference type="NCBI Taxonomy" id="1698366"/>
    <lineage>
        <taxon>Viruses</taxon>
        <taxon>Duplodnaviria</taxon>
        <taxon>Heunggongvirae</taxon>
        <taxon>Uroviricota</taxon>
        <taxon>Caudoviricetes</taxon>
        <taxon>Benedictvirus</taxon>
        <taxon>Benedictvirus chadwick</taxon>
    </lineage>
</organism>
<dbReference type="EMBL" id="KT246486">
    <property type="protein sequence ID" value="ALA06782.1"/>
    <property type="molecule type" value="Genomic_DNA"/>
</dbReference>
<protein>
    <submittedName>
        <fullName evidence="1">Uncharacterized protein</fullName>
    </submittedName>
</protein>
<reference evidence="1 2" key="1">
    <citation type="submission" date="2015-07" db="EMBL/GenBank/DDBJ databases">
        <authorList>
            <person name="Black M."/>
            <person name="Gluste F."/>
            <person name="Kahn E."/>
            <person name="Kasera S."/>
            <person name="Browstead H."/>
            <person name="Browstone C.N."/>
            <person name="Yu S."/>
            <person name="Shaffer C.D."/>
            <person name="Hafer-Weston K.A."/>
            <person name="Elgin S.C.R."/>
            <person name="Miller E.S."/>
            <person name="Bradley K.W."/>
            <person name="Asai D.J."/>
            <person name="Bowman C.A."/>
            <person name="Russell D.A."/>
            <person name="Pope W.H."/>
            <person name="Jacobs-Sera D."/>
            <person name="Hendrix R.W."/>
            <person name="Hatfull G.F."/>
        </authorList>
    </citation>
    <scope>NUCLEOTIDE SEQUENCE [LARGE SCALE GENOMIC DNA]</scope>
</reference>
<dbReference type="RefSeq" id="YP_009207719.1">
    <property type="nucleotide sequence ID" value="NC_028897.1"/>
</dbReference>
<evidence type="ECO:0000313" key="1">
    <source>
        <dbReference type="EMBL" id="ALA06782.1"/>
    </source>
</evidence>
<accession>A0A0K2CML1</accession>
<dbReference type="Proteomes" id="UP000203217">
    <property type="component" value="Segment"/>
</dbReference>
<dbReference type="GeneID" id="26634243"/>
<name>A0A0K2CML1_9CAUD</name>
<keyword evidence="2" id="KW-1185">Reference proteome</keyword>
<dbReference type="OrthoDB" id="25892at10239"/>